<gene>
    <name evidence="5" type="ORF">N656DRAFT_792294</name>
</gene>
<feature type="region of interest" description="Disordered" evidence="3">
    <location>
        <begin position="144"/>
        <end position="177"/>
    </location>
</feature>
<keyword evidence="6" id="KW-1185">Reference proteome</keyword>
<keyword evidence="1" id="KW-0378">Hydrolase</keyword>
<dbReference type="GO" id="GO:0030246">
    <property type="term" value="F:carbohydrate binding"/>
    <property type="evidence" value="ECO:0007669"/>
    <property type="project" value="InterPro"/>
</dbReference>
<sequence length="1045" mass="115835">MTEPLFRFVVLRSPIKGDPNRPLIPLSSTPRDSIQAVCKDFIKSNRFVSSADGTDFQNKLVQFSLLVDNLERAGAAQLEPVINTVEQVFGQQPSNLVRQEDFLSLKGALKDSIVAVKYVQEAHALPLAAIADQLRDMELIEKAVSTPSTSQPRAVSSDAETQPEEHPRRSEPGWAPHKNYNVGDRVRFEDIIYECIQAHRSQVDWEPRVTPALWKAIRACEPEAPEIDVQLYRKRTFLLPLDLDLKSILAMAADEKIKELDNQIKAAKEAEEEAQKLLAKHKNLSLAVTELVKINPNQLQVTVPENHTGAELDYRSSLRKVALARSDLPIRAAAGGPTSSAAASASLADEGPQDLPQLLHQQSPQEHFPSPKIYSVPQGFLGLWGPIVKGLRMELDEVLRALQELVPSGENVTYSRMGSAFIVSRTSSVQGYISIVRTLVPMTKGKVTPSGVAYLLVVKQTLKGYQGADIAHVENVLKGETKHRTHKKTTRTEGVINIEAETNSSEEHELSTTSRFEMSKEASNTIKDDQSLKGAVSIDASVEGSVSRSGEEVNKAASKYSEDVLEWTVKKISERVLEKRSTTSVNEIIEENQHGINNANGTGHISGVYQWLNKVYEARVFNYGLRMMFDFMVPEPAAFLTYAVAEAATNTESGLLLEKPSTFALRPADINENNIGNLILMYQATDVLPPPEDYLTISDQSKFGGGDPSTSYSHGAILSVPSGYEAVWGTISIVWSTWKQEAVIDAQVGSETHRFENNGRWSWGTSLANPYSGSKVASGGSIPWGFSTWSASDGVVSVEVLCRVTDRRKQQWQAETHARLMTVYKARMQEYEEKLARHKLQEGITIQGTNPTANLNTIKSELKKHSISILTAQHYDLFNSITHPAPGGRPEINLHEAQAEGVYVRFFEQAFEWDQMIYITYPYFWGDKSNWVSKLTINDPDPVFDEFLKSGFARVVVPARPGFEGAIDHFMRFGEPWNGGPLPVVTSNLYVPIADELAERLGKPGQEVPQGDPWEVTLPTTLVKLRGDDSLPVWKKEGGVWVPGS</sequence>
<name>A0AAN6T9B9_9PEZI</name>
<evidence type="ECO:0000256" key="3">
    <source>
        <dbReference type="SAM" id="MobiDB-lite"/>
    </source>
</evidence>
<dbReference type="EMBL" id="MU853360">
    <property type="protein sequence ID" value="KAK4108839.1"/>
    <property type="molecule type" value="Genomic_DNA"/>
</dbReference>
<dbReference type="Proteomes" id="UP001302812">
    <property type="component" value="Unassembled WGS sequence"/>
</dbReference>
<reference evidence="5" key="1">
    <citation type="journal article" date="2023" name="Mol. Phylogenet. Evol.">
        <title>Genome-scale phylogeny and comparative genomics of the fungal order Sordariales.</title>
        <authorList>
            <person name="Hensen N."/>
            <person name="Bonometti L."/>
            <person name="Westerberg I."/>
            <person name="Brannstrom I.O."/>
            <person name="Guillou S."/>
            <person name="Cros-Aarteil S."/>
            <person name="Calhoun S."/>
            <person name="Haridas S."/>
            <person name="Kuo A."/>
            <person name="Mondo S."/>
            <person name="Pangilinan J."/>
            <person name="Riley R."/>
            <person name="LaButti K."/>
            <person name="Andreopoulos B."/>
            <person name="Lipzen A."/>
            <person name="Chen C."/>
            <person name="Yan M."/>
            <person name="Daum C."/>
            <person name="Ng V."/>
            <person name="Clum A."/>
            <person name="Steindorff A."/>
            <person name="Ohm R.A."/>
            <person name="Martin F."/>
            <person name="Silar P."/>
            <person name="Natvig D.O."/>
            <person name="Lalanne C."/>
            <person name="Gautier V."/>
            <person name="Ament-Velasquez S.L."/>
            <person name="Kruys A."/>
            <person name="Hutchinson M.I."/>
            <person name="Powell A.J."/>
            <person name="Barry K."/>
            <person name="Miller A.N."/>
            <person name="Grigoriev I.V."/>
            <person name="Debuchy R."/>
            <person name="Gladieux P."/>
            <person name="Hiltunen Thoren M."/>
            <person name="Johannesson H."/>
        </authorList>
    </citation>
    <scope>NUCLEOTIDE SEQUENCE</scope>
    <source>
        <strain evidence="5">CBS 508.74</strain>
    </source>
</reference>
<feature type="region of interest" description="Disordered" evidence="3">
    <location>
        <begin position="334"/>
        <end position="355"/>
    </location>
</feature>
<dbReference type="GeneID" id="89941189"/>
<feature type="compositionally biased region" description="Low complexity" evidence="3">
    <location>
        <begin position="334"/>
        <end position="348"/>
    </location>
</feature>
<evidence type="ECO:0000313" key="5">
    <source>
        <dbReference type="EMBL" id="KAK4108839.1"/>
    </source>
</evidence>
<evidence type="ECO:0000313" key="6">
    <source>
        <dbReference type="Proteomes" id="UP001302812"/>
    </source>
</evidence>
<dbReference type="SUPFAM" id="SSF51055">
    <property type="entry name" value="Carbohydrate binding domain"/>
    <property type="match status" value="1"/>
</dbReference>
<dbReference type="GO" id="GO:0004553">
    <property type="term" value="F:hydrolase activity, hydrolyzing O-glycosyl compounds"/>
    <property type="evidence" value="ECO:0007669"/>
    <property type="project" value="InterPro"/>
</dbReference>
<feature type="coiled-coil region" evidence="2">
    <location>
        <begin position="250"/>
        <end position="287"/>
    </location>
</feature>
<dbReference type="InterPro" id="IPR036573">
    <property type="entry name" value="CBM_sf_5/12"/>
</dbReference>
<evidence type="ECO:0000256" key="2">
    <source>
        <dbReference type="SAM" id="Coils"/>
    </source>
</evidence>
<proteinExistence type="predicted"/>
<dbReference type="Pfam" id="PF02839">
    <property type="entry name" value="CBM_5_12"/>
    <property type="match status" value="1"/>
</dbReference>
<dbReference type="GO" id="GO:0005576">
    <property type="term" value="C:extracellular region"/>
    <property type="evidence" value="ECO:0007669"/>
    <property type="project" value="InterPro"/>
</dbReference>
<dbReference type="CDD" id="cd12214">
    <property type="entry name" value="ChiA1_BD"/>
    <property type="match status" value="1"/>
</dbReference>
<comment type="caution">
    <text evidence="5">The sequence shown here is derived from an EMBL/GenBank/DDBJ whole genome shotgun (WGS) entry which is preliminary data.</text>
</comment>
<organism evidence="5 6">
    <name type="scientific">Canariomyces notabilis</name>
    <dbReference type="NCBI Taxonomy" id="2074819"/>
    <lineage>
        <taxon>Eukaryota</taxon>
        <taxon>Fungi</taxon>
        <taxon>Dikarya</taxon>
        <taxon>Ascomycota</taxon>
        <taxon>Pezizomycotina</taxon>
        <taxon>Sordariomycetes</taxon>
        <taxon>Sordariomycetidae</taxon>
        <taxon>Sordariales</taxon>
        <taxon>Chaetomiaceae</taxon>
        <taxon>Canariomyces</taxon>
    </lineage>
</organism>
<protein>
    <submittedName>
        <fullName evidence="5">Carbohydrate-binding module family 12 protein</fullName>
    </submittedName>
</protein>
<dbReference type="Gene3D" id="2.10.10.20">
    <property type="entry name" value="Carbohydrate-binding module superfamily 5/12"/>
    <property type="match status" value="1"/>
</dbReference>
<keyword evidence="2" id="KW-0175">Coiled coil</keyword>
<evidence type="ECO:0000259" key="4">
    <source>
        <dbReference type="SMART" id="SM00495"/>
    </source>
</evidence>
<accession>A0AAN6T9B9</accession>
<evidence type="ECO:0000256" key="1">
    <source>
        <dbReference type="ARBA" id="ARBA00022801"/>
    </source>
</evidence>
<feature type="compositionally biased region" description="Polar residues" evidence="3">
    <location>
        <begin position="145"/>
        <end position="160"/>
    </location>
</feature>
<dbReference type="GO" id="GO:0005975">
    <property type="term" value="P:carbohydrate metabolic process"/>
    <property type="evidence" value="ECO:0007669"/>
    <property type="project" value="InterPro"/>
</dbReference>
<dbReference type="SMART" id="SM00495">
    <property type="entry name" value="ChtBD3"/>
    <property type="match status" value="1"/>
</dbReference>
<dbReference type="RefSeq" id="XP_064666409.1">
    <property type="nucleotide sequence ID" value="XM_064817064.1"/>
</dbReference>
<dbReference type="AlphaFoldDB" id="A0AAN6T9B9"/>
<dbReference type="InterPro" id="IPR003610">
    <property type="entry name" value="CBM5/12"/>
</dbReference>
<feature type="domain" description="Chitin-binding type-3" evidence="4">
    <location>
        <begin position="171"/>
        <end position="217"/>
    </location>
</feature>
<reference evidence="5" key="2">
    <citation type="submission" date="2023-05" db="EMBL/GenBank/DDBJ databases">
        <authorList>
            <consortium name="Lawrence Berkeley National Laboratory"/>
            <person name="Steindorff A."/>
            <person name="Hensen N."/>
            <person name="Bonometti L."/>
            <person name="Westerberg I."/>
            <person name="Brannstrom I.O."/>
            <person name="Guillou S."/>
            <person name="Cros-Aarteil S."/>
            <person name="Calhoun S."/>
            <person name="Haridas S."/>
            <person name="Kuo A."/>
            <person name="Mondo S."/>
            <person name="Pangilinan J."/>
            <person name="Riley R."/>
            <person name="Labutti K."/>
            <person name="Andreopoulos B."/>
            <person name="Lipzen A."/>
            <person name="Chen C."/>
            <person name="Yanf M."/>
            <person name="Daum C."/>
            <person name="Ng V."/>
            <person name="Clum A."/>
            <person name="Ohm R."/>
            <person name="Martin F."/>
            <person name="Silar P."/>
            <person name="Natvig D."/>
            <person name="Lalanne C."/>
            <person name="Gautier V."/>
            <person name="Ament-Velasquez S.L."/>
            <person name="Kruys A."/>
            <person name="Hutchinson M.I."/>
            <person name="Powell A.J."/>
            <person name="Barry K."/>
            <person name="Miller A.N."/>
            <person name="Grigoriev I.V."/>
            <person name="Debuchy R."/>
            <person name="Gladieux P."/>
            <person name="Thoren M.H."/>
            <person name="Johannesson H."/>
        </authorList>
    </citation>
    <scope>NUCLEOTIDE SEQUENCE</scope>
    <source>
        <strain evidence="5">CBS 508.74</strain>
    </source>
</reference>